<proteinExistence type="predicted"/>
<dbReference type="EMBL" id="GGEC01057198">
    <property type="protein sequence ID" value="MBX37682.1"/>
    <property type="molecule type" value="Transcribed_RNA"/>
</dbReference>
<sequence>MGRVYVPSLSPTAEGPVIHSWSVRSKSNLGKVHASQFKSNIHLKG</sequence>
<evidence type="ECO:0000313" key="1">
    <source>
        <dbReference type="EMBL" id="MBX37682.1"/>
    </source>
</evidence>
<accession>A0A2P2N5A7</accession>
<dbReference type="AlphaFoldDB" id="A0A2P2N5A7"/>
<reference evidence="1" key="1">
    <citation type="submission" date="2018-02" db="EMBL/GenBank/DDBJ databases">
        <title>Rhizophora mucronata_Transcriptome.</title>
        <authorList>
            <person name="Meera S.P."/>
            <person name="Sreeshan A."/>
            <person name="Augustine A."/>
        </authorList>
    </citation>
    <scope>NUCLEOTIDE SEQUENCE</scope>
    <source>
        <tissue evidence="1">Leaf</tissue>
    </source>
</reference>
<protein>
    <submittedName>
        <fullName evidence="1">Uncharacterized protein</fullName>
    </submittedName>
</protein>
<name>A0A2P2N5A7_RHIMU</name>
<organism evidence="1">
    <name type="scientific">Rhizophora mucronata</name>
    <name type="common">Asiatic mangrove</name>
    <dbReference type="NCBI Taxonomy" id="61149"/>
    <lineage>
        <taxon>Eukaryota</taxon>
        <taxon>Viridiplantae</taxon>
        <taxon>Streptophyta</taxon>
        <taxon>Embryophyta</taxon>
        <taxon>Tracheophyta</taxon>
        <taxon>Spermatophyta</taxon>
        <taxon>Magnoliopsida</taxon>
        <taxon>eudicotyledons</taxon>
        <taxon>Gunneridae</taxon>
        <taxon>Pentapetalae</taxon>
        <taxon>rosids</taxon>
        <taxon>fabids</taxon>
        <taxon>Malpighiales</taxon>
        <taxon>Rhizophoraceae</taxon>
        <taxon>Rhizophora</taxon>
    </lineage>
</organism>